<evidence type="ECO:0000313" key="4">
    <source>
        <dbReference type="Proteomes" id="UP001183390"/>
    </source>
</evidence>
<feature type="transmembrane region" description="Helical" evidence="2">
    <location>
        <begin position="107"/>
        <end position="131"/>
    </location>
</feature>
<organism evidence="3 4">
    <name type="scientific">Nocardiopsis lambiniae</name>
    <dbReference type="NCBI Taxonomy" id="3075539"/>
    <lineage>
        <taxon>Bacteria</taxon>
        <taxon>Bacillati</taxon>
        <taxon>Actinomycetota</taxon>
        <taxon>Actinomycetes</taxon>
        <taxon>Streptosporangiales</taxon>
        <taxon>Nocardiopsidaceae</taxon>
        <taxon>Nocardiopsis</taxon>
    </lineage>
</organism>
<gene>
    <name evidence="3" type="ORF">RM479_23775</name>
</gene>
<dbReference type="Proteomes" id="UP001183390">
    <property type="component" value="Unassembled WGS sequence"/>
</dbReference>
<proteinExistence type="predicted"/>
<dbReference type="RefSeq" id="WP_311513935.1">
    <property type="nucleotide sequence ID" value="NZ_JAVREP010000023.1"/>
</dbReference>
<accession>A0ABU2MFG9</accession>
<name>A0ABU2MFG9_9ACTN</name>
<feature type="transmembrane region" description="Helical" evidence="2">
    <location>
        <begin position="74"/>
        <end position="95"/>
    </location>
</feature>
<protein>
    <submittedName>
        <fullName evidence="3">Uncharacterized protein</fullName>
    </submittedName>
</protein>
<keyword evidence="4" id="KW-1185">Reference proteome</keyword>
<reference evidence="4" key="1">
    <citation type="submission" date="2023-07" db="EMBL/GenBank/DDBJ databases">
        <title>30 novel species of actinomycetes from the DSMZ collection.</title>
        <authorList>
            <person name="Nouioui I."/>
        </authorList>
    </citation>
    <scope>NUCLEOTIDE SEQUENCE [LARGE SCALE GENOMIC DNA]</scope>
    <source>
        <strain evidence="4">DSM 44743</strain>
    </source>
</reference>
<dbReference type="EMBL" id="JAVREP010000023">
    <property type="protein sequence ID" value="MDT0331443.1"/>
    <property type="molecule type" value="Genomic_DNA"/>
</dbReference>
<keyword evidence="2" id="KW-0472">Membrane</keyword>
<feature type="transmembrane region" description="Helical" evidence="2">
    <location>
        <begin position="34"/>
        <end position="62"/>
    </location>
</feature>
<feature type="compositionally biased region" description="Polar residues" evidence="1">
    <location>
        <begin position="1"/>
        <end position="22"/>
    </location>
</feature>
<keyword evidence="2" id="KW-0812">Transmembrane</keyword>
<feature type="region of interest" description="Disordered" evidence="1">
    <location>
        <begin position="1"/>
        <end position="24"/>
    </location>
</feature>
<evidence type="ECO:0000256" key="1">
    <source>
        <dbReference type="SAM" id="MobiDB-lite"/>
    </source>
</evidence>
<sequence length="351" mass="37948">MDSPQPETSSSDEPASTDNSASPPRPAPFLGCGAIAALLLGGGLYMLILFVGPGLAALLVGIEASYTNPSDSDPVATVFGSTAVLLICAGFALLWPLFRYMGLPRPVATLCLLTAVVGVVYLQLFITVSLFDVSSIDWPLWSAGWATALSGLAVLAVLVWTQGHGFRWAATAIIIVAVLRALADQSTSIREEREEFDNVAQTVSGYPGHIALVESEEWSAVQAWNFQDEYLSLDYETSDGDRIEVTTWMDFTADAPGDPDPADPIRHRCDSEHLTCEMTEETGLTVVTVQDKDHLERDLVRVQWRPGVYVEIRSREGAGLEDLRALVGRLRPSEEGDAVALAEEITGGPRR</sequence>
<evidence type="ECO:0000256" key="2">
    <source>
        <dbReference type="SAM" id="Phobius"/>
    </source>
</evidence>
<feature type="transmembrane region" description="Helical" evidence="2">
    <location>
        <begin position="138"/>
        <end position="160"/>
    </location>
</feature>
<comment type="caution">
    <text evidence="3">The sequence shown here is derived from an EMBL/GenBank/DDBJ whole genome shotgun (WGS) entry which is preliminary data.</text>
</comment>
<keyword evidence="2" id="KW-1133">Transmembrane helix</keyword>
<evidence type="ECO:0000313" key="3">
    <source>
        <dbReference type="EMBL" id="MDT0331443.1"/>
    </source>
</evidence>